<dbReference type="AlphaFoldDB" id="A0A0P9PZC7"/>
<gene>
    <name evidence="1" type="ORF">ALO70_02945</name>
</gene>
<accession>A0A0P9PZC7</accession>
<sequence length="170" mass="20160">MNNEEKKDQLETMLEEFIAKYPDCKIDWEHKSKEDIDFKMKNGIDIDIRLYVPDRKDRIISERLDFFCNWALEGVELVEDQMGYFSSEEDDIFTENQKLHFNKALNEKGSICKELNVNENQASFFDDGQIDFGADPEVTKKLTKYFNNKGKKLRKQKFKVAKEDSVFFIK</sequence>
<protein>
    <submittedName>
        <fullName evidence="1">Uncharacterized protein</fullName>
    </submittedName>
</protein>
<dbReference type="RefSeq" id="WP_057421584.1">
    <property type="nucleotide sequence ID" value="NZ_LIID01000019.1"/>
</dbReference>
<evidence type="ECO:0000313" key="1">
    <source>
        <dbReference type="EMBL" id="KPX26139.1"/>
    </source>
</evidence>
<dbReference type="EMBL" id="LJQI01000277">
    <property type="protein sequence ID" value="KPX26139.1"/>
    <property type="molecule type" value="Genomic_DNA"/>
</dbReference>
<dbReference type="Proteomes" id="UP000050490">
    <property type="component" value="Unassembled WGS sequence"/>
</dbReference>
<name>A0A0P9PZC7_PSEA0</name>
<comment type="caution">
    <text evidence="1">The sequence shown here is derived from an EMBL/GenBank/DDBJ whole genome shotgun (WGS) entry which is preliminary data.</text>
</comment>
<evidence type="ECO:0000313" key="2">
    <source>
        <dbReference type="Proteomes" id="UP000050490"/>
    </source>
</evidence>
<proteinExistence type="predicted"/>
<reference evidence="1 2" key="1">
    <citation type="submission" date="2015-09" db="EMBL/GenBank/DDBJ databases">
        <title>Genome announcement of multiple Pseudomonas syringae strains.</title>
        <authorList>
            <person name="Thakur S."/>
            <person name="Wang P.W."/>
            <person name="Gong Y."/>
            <person name="Weir B.S."/>
            <person name="Guttman D.S."/>
        </authorList>
    </citation>
    <scope>NUCLEOTIDE SEQUENCE [LARGE SCALE GENOMIC DNA]</scope>
    <source>
        <strain evidence="1 2">ICMP4455</strain>
    </source>
</reference>
<organism evidence="1 2">
    <name type="scientific">Pseudomonas amygdali pv. eriobotryae</name>
    <dbReference type="NCBI Taxonomy" id="129137"/>
    <lineage>
        <taxon>Bacteria</taxon>
        <taxon>Pseudomonadati</taxon>
        <taxon>Pseudomonadota</taxon>
        <taxon>Gammaproteobacteria</taxon>
        <taxon>Pseudomonadales</taxon>
        <taxon>Pseudomonadaceae</taxon>
        <taxon>Pseudomonas</taxon>
        <taxon>Pseudomonas amygdali</taxon>
    </lineage>
</organism>
<dbReference type="PATRIC" id="fig|129137.4.peg.4328"/>